<accession>A0A517TSE1</accession>
<keyword evidence="1" id="KW-0472">Membrane</keyword>
<feature type="transmembrane region" description="Helical" evidence="1">
    <location>
        <begin position="12"/>
        <end position="33"/>
    </location>
</feature>
<proteinExistence type="predicted"/>
<organism evidence="2 3">
    <name type="scientific">Lacipirellula limnantheis</name>
    <dbReference type="NCBI Taxonomy" id="2528024"/>
    <lineage>
        <taxon>Bacteria</taxon>
        <taxon>Pseudomonadati</taxon>
        <taxon>Planctomycetota</taxon>
        <taxon>Planctomycetia</taxon>
        <taxon>Pirellulales</taxon>
        <taxon>Lacipirellulaceae</taxon>
        <taxon>Lacipirellula</taxon>
    </lineage>
</organism>
<protein>
    <submittedName>
        <fullName evidence="2">Uncharacterized protein</fullName>
    </submittedName>
</protein>
<evidence type="ECO:0000256" key="1">
    <source>
        <dbReference type="SAM" id="Phobius"/>
    </source>
</evidence>
<name>A0A517TSE1_9BACT</name>
<dbReference type="AlphaFoldDB" id="A0A517TSE1"/>
<dbReference type="Proteomes" id="UP000317909">
    <property type="component" value="Chromosome"/>
</dbReference>
<reference evidence="2 3" key="1">
    <citation type="submission" date="2019-02" db="EMBL/GenBank/DDBJ databases">
        <title>Deep-cultivation of Planctomycetes and their phenomic and genomic characterization uncovers novel biology.</title>
        <authorList>
            <person name="Wiegand S."/>
            <person name="Jogler M."/>
            <person name="Boedeker C."/>
            <person name="Pinto D."/>
            <person name="Vollmers J."/>
            <person name="Rivas-Marin E."/>
            <person name="Kohn T."/>
            <person name="Peeters S.H."/>
            <person name="Heuer A."/>
            <person name="Rast P."/>
            <person name="Oberbeckmann S."/>
            <person name="Bunk B."/>
            <person name="Jeske O."/>
            <person name="Meyerdierks A."/>
            <person name="Storesund J.E."/>
            <person name="Kallscheuer N."/>
            <person name="Luecker S."/>
            <person name="Lage O.M."/>
            <person name="Pohl T."/>
            <person name="Merkel B.J."/>
            <person name="Hornburger P."/>
            <person name="Mueller R.-W."/>
            <person name="Bruemmer F."/>
            <person name="Labrenz M."/>
            <person name="Spormann A.M."/>
            <person name="Op den Camp H."/>
            <person name="Overmann J."/>
            <person name="Amann R."/>
            <person name="Jetten M.S.M."/>
            <person name="Mascher T."/>
            <person name="Medema M.H."/>
            <person name="Devos D.P."/>
            <person name="Kaster A.-K."/>
            <person name="Ovreas L."/>
            <person name="Rohde M."/>
            <person name="Galperin M.Y."/>
            <person name="Jogler C."/>
        </authorList>
    </citation>
    <scope>NUCLEOTIDE SEQUENCE [LARGE SCALE GENOMIC DNA]</scope>
    <source>
        <strain evidence="2 3">I41</strain>
    </source>
</reference>
<evidence type="ECO:0000313" key="3">
    <source>
        <dbReference type="Proteomes" id="UP000317909"/>
    </source>
</evidence>
<dbReference type="EMBL" id="CP036339">
    <property type="protein sequence ID" value="QDT71293.1"/>
    <property type="molecule type" value="Genomic_DNA"/>
</dbReference>
<keyword evidence="1" id="KW-0812">Transmembrane</keyword>
<gene>
    <name evidence="2" type="ORF">I41_04500</name>
</gene>
<dbReference type="KEGG" id="llh:I41_04500"/>
<evidence type="ECO:0000313" key="2">
    <source>
        <dbReference type="EMBL" id="QDT71293.1"/>
    </source>
</evidence>
<keyword evidence="3" id="KW-1185">Reference proteome</keyword>
<sequence>MHQIRELTRPFLDVVMIVGSFAHGVLPYIRLFFPNCIKVLVFDVYQEVGHLDLRYLTSDVVVFPLGFGKTADTLCAGKGPELEAFSDSVGDMNARDGAGQAPALGYAAALDLLENSDLMRYVPVTLANDLMNAANGPLAGVNFHYLGTINGATYAGAVTELDFQVSRAIRRATGAVTTSRFYAAGPNVHRGLGDRIPLNAASTLARLTHYVTDPAMDPNAICGFTGFELAGCDRDEDKRRQIFNLALQALCNSALCVELDRVRPNNAINGLLGNIELCEFGIGRALDYETEVGPAIAEAYAAELEEIADAATDEHAIEELELSHRETPQRRLSIDELIAESANLTSEQFIAELCRPAAKQTATVFVSVDAKQKCDIEQLPIRWSRAVESVEEFRNRLQEQRHLEQMLKALEETSESELLEWGMEKEKLIERIKRPFGLLHPHGWDYVRAAWSPKRKTRNKLTRLAHQSRHVVDEEDRVRAELQAVRSGRKTVATVRLASESKLTTLIADLKLTAGKGNAASPLVLPRSLNDSFAALWEAAATPAALDEAVAASVQYVTLTGLQVVTGSGSGDLKKIAQQIVYGGYCVMAPLPWGNSPRNDAGWTTHVLPSVEPSLARAVRDAVRAVDSTANVAFGETCAAGVVAVAVIVRAAAKLSHLFPPSARSALADALSADHPVQFFPQGTDVVEKIGLTFDGRNVSFKS</sequence>
<keyword evidence="1" id="KW-1133">Transmembrane helix</keyword>
<dbReference type="RefSeq" id="WP_145430461.1">
    <property type="nucleotide sequence ID" value="NZ_CP036339.1"/>
</dbReference>